<organism evidence="1 2">
    <name type="scientific">Vibrio alfacsensis</name>
    <dbReference type="NCBI Taxonomy" id="1074311"/>
    <lineage>
        <taxon>Bacteria</taxon>
        <taxon>Pseudomonadati</taxon>
        <taxon>Pseudomonadota</taxon>
        <taxon>Gammaproteobacteria</taxon>
        <taxon>Vibrionales</taxon>
        <taxon>Vibrionaceae</taxon>
        <taxon>Vibrio</taxon>
    </lineage>
</organism>
<reference evidence="1 2" key="1">
    <citation type="submission" date="2018-08" db="EMBL/GenBank/DDBJ databases">
        <title>Genomic taxonomy of the Vibrionaceae family.</title>
        <authorList>
            <person name="Gomez-Gil B."/>
            <person name="Tanaka M."/>
            <person name="Sawabe T."/>
            <person name="Enciso-Ibarra K."/>
        </authorList>
    </citation>
    <scope>NUCLEOTIDE SEQUENCE [LARGE SCALE GENOMIC DNA]</scope>
    <source>
        <strain evidence="1 2">CAIM 1831</strain>
    </source>
</reference>
<evidence type="ECO:0000313" key="2">
    <source>
        <dbReference type="Proteomes" id="UP000262832"/>
    </source>
</evidence>
<keyword evidence="2" id="KW-1185">Reference proteome</keyword>
<protein>
    <submittedName>
        <fullName evidence="1">Uncharacterized protein</fullName>
    </submittedName>
</protein>
<proteinExistence type="predicted"/>
<accession>A0ABM6YWY7</accession>
<evidence type="ECO:0000313" key="1">
    <source>
        <dbReference type="EMBL" id="AXY02300.1"/>
    </source>
</evidence>
<dbReference type="Proteomes" id="UP000262832">
    <property type="component" value="Chromosome I"/>
</dbReference>
<dbReference type="EMBL" id="CP032093">
    <property type="protein sequence ID" value="AXY02300.1"/>
    <property type="molecule type" value="Genomic_DNA"/>
</dbReference>
<sequence>MPSNQGNWHVHRNGIVRQDESTSFITSTDLSAPSIKVTFVLASKESITIWRDSCHDVKYRQLCLILQQWKMGAEAPE</sequence>
<gene>
    <name evidence="1" type="ORF">D1115_02665</name>
</gene>
<name>A0ABM6YWY7_9VIBR</name>